<evidence type="ECO:0000313" key="1">
    <source>
        <dbReference type="EMBL" id="KAF0704949.1"/>
    </source>
</evidence>
<comment type="caution">
    <text evidence="1">The sequence shown here is derived from an EMBL/GenBank/DDBJ whole genome shotgun (WGS) entry which is preliminary data.</text>
</comment>
<dbReference type="Gene3D" id="3.30.420.10">
    <property type="entry name" value="Ribonuclease H-like superfamily/Ribonuclease H"/>
    <property type="match status" value="1"/>
</dbReference>
<sequence length="142" mass="16578">MQEYGSFIKLKSRVSTVINVDNSFSVLVKLIENPHISLRTVADDIPILLENILLQQRLNLIWQQDGAPAHNTLAVRTYLNKMYGDNNWFGTQSPIIQWPRRSPDLSVLDFFFWGHLKNEVYKEKCNSVEELKQRIRDCCNKV</sequence>
<feature type="non-terminal residue" evidence="1">
    <location>
        <position position="142"/>
    </location>
</feature>
<dbReference type="InterPro" id="IPR036397">
    <property type="entry name" value="RNaseH_sf"/>
</dbReference>
<name>A0A6G0VPV3_APHCR</name>
<dbReference type="PANTHER" id="PTHR47326:SF1">
    <property type="entry name" value="HTH PSQ-TYPE DOMAIN-CONTAINING PROTEIN"/>
    <property type="match status" value="1"/>
</dbReference>
<accession>A0A6G0VPV3</accession>
<dbReference type="GO" id="GO:0003676">
    <property type="term" value="F:nucleic acid binding"/>
    <property type="evidence" value="ECO:0007669"/>
    <property type="project" value="InterPro"/>
</dbReference>
<dbReference type="OrthoDB" id="10024802at2759"/>
<evidence type="ECO:0000313" key="2">
    <source>
        <dbReference type="Proteomes" id="UP000478052"/>
    </source>
</evidence>
<protein>
    <submittedName>
        <fullName evidence="1">Zinc finger BED domain-containing protein 4-like</fullName>
    </submittedName>
</protein>
<proteinExistence type="predicted"/>
<dbReference type="Proteomes" id="UP000478052">
    <property type="component" value="Unassembled WGS sequence"/>
</dbReference>
<keyword evidence="2" id="KW-1185">Reference proteome</keyword>
<dbReference type="AlphaFoldDB" id="A0A6G0VPV3"/>
<dbReference type="EMBL" id="VUJU01013408">
    <property type="protein sequence ID" value="KAF0704949.1"/>
    <property type="molecule type" value="Genomic_DNA"/>
</dbReference>
<reference evidence="1 2" key="1">
    <citation type="submission" date="2019-08" db="EMBL/GenBank/DDBJ databases">
        <title>Whole genome of Aphis craccivora.</title>
        <authorList>
            <person name="Voronova N.V."/>
            <person name="Shulinski R.S."/>
            <person name="Bandarenka Y.V."/>
            <person name="Zhorov D.G."/>
            <person name="Warner D."/>
        </authorList>
    </citation>
    <scope>NUCLEOTIDE SEQUENCE [LARGE SCALE GENOMIC DNA]</scope>
    <source>
        <strain evidence="1">180601</strain>
        <tissue evidence="1">Whole Body</tissue>
    </source>
</reference>
<dbReference type="PANTHER" id="PTHR47326">
    <property type="entry name" value="TRANSPOSABLE ELEMENT TC3 TRANSPOSASE-LIKE PROTEIN"/>
    <property type="match status" value="1"/>
</dbReference>
<organism evidence="1 2">
    <name type="scientific">Aphis craccivora</name>
    <name type="common">Cowpea aphid</name>
    <dbReference type="NCBI Taxonomy" id="307492"/>
    <lineage>
        <taxon>Eukaryota</taxon>
        <taxon>Metazoa</taxon>
        <taxon>Ecdysozoa</taxon>
        <taxon>Arthropoda</taxon>
        <taxon>Hexapoda</taxon>
        <taxon>Insecta</taxon>
        <taxon>Pterygota</taxon>
        <taxon>Neoptera</taxon>
        <taxon>Paraneoptera</taxon>
        <taxon>Hemiptera</taxon>
        <taxon>Sternorrhyncha</taxon>
        <taxon>Aphidomorpha</taxon>
        <taxon>Aphidoidea</taxon>
        <taxon>Aphididae</taxon>
        <taxon>Aphidini</taxon>
        <taxon>Aphis</taxon>
        <taxon>Aphis</taxon>
    </lineage>
</organism>
<gene>
    <name evidence="1" type="ORF">FWK35_00037144</name>
</gene>